<evidence type="ECO:0000313" key="2">
    <source>
        <dbReference type="Proteomes" id="UP000324222"/>
    </source>
</evidence>
<evidence type="ECO:0000313" key="1">
    <source>
        <dbReference type="EMBL" id="MPC73301.1"/>
    </source>
</evidence>
<reference evidence="1 2" key="1">
    <citation type="submission" date="2019-05" db="EMBL/GenBank/DDBJ databases">
        <title>Another draft genome of Portunus trituberculatus and its Hox gene families provides insights of decapod evolution.</title>
        <authorList>
            <person name="Jeong J.-H."/>
            <person name="Song I."/>
            <person name="Kim S."/>
            <person name="Choi T."/>
            <person name="Kim D."/>
            <person name="Ryu S."/>
            <person name="Kim W."/>
        </authorList>
    </citation>
    <scope>NUCLEOTIDE SEQUENCE [LARGE SCALE GENOMIC DNA]</scope>
    <source>
        <tissue evidence="1">Muscle</tissue>
    </source>
</reference>
<dbReference type="Proteomes" id="UP000324222">
    <property type="component" value="Unassembled WGS sequence"/>
</dbReference>
<sequence>MVSLRALLCCGGVEVSLSCRRPPSHNSANWASVRLRLARREGRARCFIAAEGLGAPLPLHDAALSARTVLYHRYNFRENLHLGAILVVMAGKWLLAGPPHPGQLRCSDGWP</sequence>
<accession>A0A5B7HKA8</accession>
<gene>
    <name evidence="1" type="ORF">E2C01_067625</name>
</gene>
<dbReference type="AlphaFoldDB" id="A0A5B7HKA8"/>
<keyword evidence="2" id="KW-1185">Reference proteome</keyword>
<comment type="caution">
    <text evidence="1">The sequence shown here is derived from an EMBL/GenBank/DDBJ whole genome shotgun (WGS) entry which is preliminary data.</text>
</comment>
<organism evidence="1 2">
    <name type="scientific">Portunus trituberculatus</name>
    <name type="common">Swimming crab</name>
    <name type="synonym">Neptunus trituberculatus</name>
    <dbReference type="NCBI Taxonomy" id="210409"/>
    <lineage>
        <taxon>Eukaryota</taxon>
        <taxon>Metazoa</taxon>
        <taxon>Ecdysozoa</taxon>
        <taxon>Arthropoda</taxon>
        <taxon>Crustacea</taxon>
        <taxon>Multicrustacea</taxon>
        <taxon>Malacostraca</taxon>
        <taxon>Eumalacostraca</taxon>
        <taxon>Eucarida</taxon>
        <taxon>Decapoda</taxon>
        <taxon>Pleocyemata</taxon>
        <taxon>Brachyura</taxon>
        <taxon>Eubrachyura</taxon>
        <taxon>Portunoidea</taxon>
        <taxon>Portunidae</taxon>
        <taxon>Portuninae</taxon>
        <taxon>Portunus</taxon>
    </lineage>
</organism>
<proteinExistence type="predicted"/>
<name>A0A5B7HKA8_PORTR</name>
<dbReference type="EMBL" id="VSRR010036521">
    <property type="protein sequence ID" value="MPC73301.1"/>
    <property type="molecule type" value="Genomic_DNA"/>
</dbReference>
<protein>
    <submittedName>
        <fullName evidence="1">Uncharacterized protein</fullName>
    </submittedName>
</protein>